<dbReference type="Proteomes" id="UP000198878">
    <property type="component" value="Unassembled WGS sequence"/>
</dbReference>
<organism evidence="2 3">
    <name type="scientific">Amycolatopsis pretoriensis</name>
    <dbReference type="NCBI Taxonomy" id="218821"/>
    <lineage>
        <taxon>Bacteria</taxon>
        <taxon>Bacillati</taxon>
        <taxon>Actinomycetota</taxon>
        <taxon>Actinomycetes</taxon>
        <taxon>Pseudonocardiales</taxon>
        <taxon>Pseudonocardiaceae</taxon>
        <taxon>Amycolatopsis</taxon>
    </lineage>
</organism>
<gene>
    <name evidence="2" type="ORF">SAMN05421837_102470</name>
</gene>
<accession>A0A1H5QCV7</accession>
<dbReference type="STRING" id="218821.SAMN05421837_102470"/>
<dbReference type="AlphaFoldDB" id="A0A1H5QCV7"/>
<sequence>MSLPQQQSPQLRNPIPREPVLNPGQSQRPPRRPGLVEHGGSQPPTSLHHQPRIDRIPLLPGQSDVPPNLLDRMLRPKTPHQIHPGEILVNLPIRQMSQNNHPRRNHPQRKPSPLEKNMAPNRKSPILPDQTNGLLPPPRGKESTLPGGQSQPPHHRQSGLGDVVPPSGSDPEEVQLRSENPPVGIRQTLHQPDPLQRRQQPVHSRPRQPGLPGHSGRRSPTGLVRGHRAQSAMSPSDQIHRSVHSPDTTPPKPTTRRTIPRWNAFTG</sequence>
<name>A0A1H5QCV7_9PSEU</name>
<keyword evidence="3" id="KW-1185">Reference proteome</keyword>
<reference evidence="3" key="1">
    <citation type="submission" date="2016-10" db="EMBL/GenBank/DDBJ databases">
        <authorList>
            <person name="Varghese N."/>
            <person name="Submissions S."/>
        </authorList>
    </citation>
    <scope>NUCLEOTIDE SEQUENCE [LARGE SCALE GENOMIC DNA]</scope>
    <source>
        <strain evidence="3">DSM 44654</strain>
    </source>
</reference>
<proteinExistence type="predicted"/>
<feature type="region of interest" description="Disordered" evidence="1">
    <location>
        <begin position="1"/>
        <end position="267"/>
    </location>
</feature>
<protein>
    <submittedName>
        <fullName evidence="2">Uncharacterized protein</fullName>
    </submittedName>
</protein>
<dbReference type="EMBL" id="FNUJ01000002">
    <property type="protein sequence ID" value="SEF23905.1"/>
    <property type="molecule type" value="Genomic_DNA"/>
</dbReference>
<evidence type="ECO:0000313" key="2">
    <source>
        <dbReference type="EMBL" id="SEF23905.1"/>
    </source>
</evidence>
<feature type="compositionally biased region" description="Polar residues" evidence="1">
    <location>
        <begin position="1"/>
        <end position="11"/>
    </location>
</feature>
<evidence type="ECO:0000313" key="3">
    <source>
        <dbReference type="Proteomes" id="UP000198878"/>
    </source>
</evidence>
<evidence type="ECO:0000256" key="1">
    <source>
        <dbReference type="SAM" id="MobiDB-lite"/>
    </source>
</evidence>